<accession>A0A409YE47</accession>
<dbReference type="PROSITE" id="PS00086">
    <property type="entry name" value="CYTOCHROME_P450"/>
    <property type="match status" value="1"/>
</dbReference>
<dbReference type="Gene3D" id="1.10.630.10">
    <property type="entry name" value="Cytochrome P450"/>
    <property type="match status" value="1"/>
</dbReference>
<dbReference type="SUPFAM" id="SSF48264">
    <property type="entry name" value="Cytochrome P450"/>
    <property type="match status" value="1"/>
</dbReference>
<proteinExistence type="inferred from homology"/>
<evidence type="ECO:0000256" key="9">
    <source>
        <dbReference type="PIRSR" id="PIRSR602401-1"/>
    </source>
</evidence>
<evidence type="ECO:0000256" key="3">
    <source>
        <dbReference type="ARBA" id="ARBA00010617"/>
    </source>
</evidence>
<sequence length="510" mass="58571">MSYTVPITVLTAVVAAYLLLSNFGKSSKGSRYPPGPKPRLISGNAYDIPTEKPWLGFANWSEKFGSGLIYFTIFRTKFMVINDHKVAFDLLDKRSTLYSDRPKSVMLDMVGWNFNMILFNYGERWKEHRRVMHRNLNNRAVREWRQLQTDVTNKFLKKLVLNPNDWLYRLEHMAGSGIMKFTYGYELKEKDEYMTKVTKAVDALTTCQGIGFVVDQIPILRYLPEWFPGTQFHQFLKEYRPYCEAILEGPFKFTKDNWVAGRAANSYVTRLLEEYGGSKISAEKEQVVKDSSAVLYAAGTDSTYSILSSYFLACTLHPEVLQKARDEVDRVVGTDRLPNYGDRESLPYVEALVKELYRWNPAAPLGPSHQILVDDEYEGYHIPAGTIIYPNIWAMTHNEEMYPDPLSFKPERFLGVDEATAKKMDPKNFIFGFGRRVCVGQYFADQQIWLAIACLVVTFDVRKSKDEHGQEITPVPNYPNFVGKPDPFPCEVTLRDSNAAKLIDQLTVEN</sequence>
<dbReference type="GO" id="GO:0020037">
    <property type="term" value="F:heme binding"/>
    <property type="evidence" value="ECO:0007669"/>
    <property type="project" value="InterPro"/>
</dbReference>
<dbReference type="InterPro" id="IPR002401">
    <property type="entry name" value="Cyt_P450_E_grp-I"/>
</dbReference>
<dbReference type="InterPro" id="IPR017972">
    <property type="entry name" value="Cyt_P450_CS"/>
</dbReference>
<feature type="binding site" description="axial binding residue" evidence="9">
    <location>
        <position position="438"/>
    </location>
    <ligand>
        <name>heme</name>
        <dbReference type="ChEBI" id="CHEBI:30413"/>
    </ligand>
    <ligandPart>
        <name>Fe</name>
        <dbReference type="ChEBI" id="CHEBI:18248"/>
    </ligandPart>
</feature>
<evidence type="ECO:0000256" key="2">
    <source>
        <dbReference type="ARBA" id="ARBA00005179"/>
    </source>
</evidence>
<dbReference type="PANTHER" id="PTHR46300">
    <property type="entry name" value="P450, PUTATIVE (EUROFUNG)-RELATED-RELATED"/>
    <property type="match status" value="1"/>
</dbReference>
<dbReference type="EMBL" id="NHTK01001259">
    <property type="protein sequence ID" value="PPR01292.1"/>
    <property type="molecule type" value="Genomic_DNA"/>
</dbReference>
<dbReference type="InParanoid" id="A0A409YE47"/>
<keyword evidence="5 9" id="KW-0479">Metal-binding</keyword>
<dbReference type="GO" id="GO:0004497">
    <property type="term" value="F:monooxygenase activity"/>
    <property type="evidence" value="ECO:0007669"/>
    <property type="project" value="UniProtKB-KW"/>
</dbReference>
<keyword evidence="12" id="KW-1185">Reference proteome</keyword>
<comment type="pathway">
    <text evidence="2">Secondary metabolite biosynthesis.</text>
</comment>
<evidence type="ECO:0000256" key="5">
    <source>
        <dbReference type="ARBA" id="ARBA00022723"/>
    </source>
</evidence>
<evidence type="ECO:0000256" key="4">
    <source>
        <dbReference type="ARBA" id="ARBA00022617"/>
    </source>
</evidence>
<evidence type="ECO:0000256" key="1">
    <source>
        <dbReference type="ARBA" id="ARBA00001971"/>
    </source>
</evidence>
<dbReference type="PANTHER" id="PTHR46300:SF7">
    <property type="entry name" value="P450, PUTATIVE (EUROFUNG)-RELATED"/>
    <property type="match status" value="1"/>
</dbReference>
<evidence type="ECO:0000313" key="12">
    <source>
        <dbReference type="Proteomes" id="UP000284842"/>
    </source>
</evidence>
<dbReference type="AlphaFoldDB" id="A0A409YE47"/>
<comment type="caution">
    <text evidence="11">The sequence shown here is derived from an EMBL/GenBank/DDBJ whole genome shotgun (WGS) entry which is preliminary data.</text>
</comment>
<dbReference type="PRINTS" id="PR00463">
    <property type="entry name" value="EP450I"/>
</dbReference>
<dbReference type="InterPro" id="IPR036396">
    <property type="entry name" value="Cyt_P450_sf"/>
</dbReference>
<dbReference type="OrthoDB" id="2789670at2759"/>
<evidence type="ECO:0000256" key="8">
    <source>
        <dbReference type="ARBA" id="ARBA00023033"/>
    </source>
</evidence>
<dbReference type="GO" id="GO:0005506">
    <property type="term" value="F:iron ion binding"/>
    <property type="evidence" value="ECO:0007669"/>
    <property type="project" value="InterPro"/>
</dbReference>
<dbReference type="InterPro" id="IPR050364">
    <property type="entry name" value="Cytochrome_P450_fung"/>
</dbReference>
<evidence type="ECO:0000256" key="7">
    <source>
        <dbReference type="ARBA" id="ARBA00023004"/>
    </source>
</evidence>
<keyword evidence="6 10" id="KW-0560">Oxidoreductase</keyword>
<dbReference type="InterPro" id="IPR001128">
    <property type="entry name" value="Cyt_P450"/>
</dbReference>
<dbReference type="GO" id="GO:0016705">
    <property type="term" value="F:oxidoreductase activity, acting on paired donors, with incorporation or reduction of molecular oxygen"/>
    <property type="evidence" value="ECO:0007669"/>
    <property type="project" value="InterPro"/>
</dbReference>
<evidence type="ECO:0000313" key="11">
    <source>
        <dbReference type="EMBL" id="PPR01292.1"/>
    </source>
</evidence>
<name>A0A409YE47_9AGAR</name>
<protein>
    <recommendedName>
        <fullName evidence="13">Cytochrome P450</fullName>
    </recommendedName>
</protein>
<dbReference type="CDD" id="cd11065">
    <property type="entry name" value="CYP64-like"/>
    <property type="match status" value="1"/>
</dbReference>
<reference evidence="11 12" key="1">
    <citation type="journal article" date="2018" name="Evol. Lett.">
        <title>Horizontal gene cluster transfer increased hallucinogenic mushroom diversity.</title>
        <authorList>
            <person name="Reynolds H.T."/>
            <person name="Vijayakumar V."/>
            <person name="Gluck-Thaler E."/>
            <person name="Korotkin H.B."/>
            <person name="Matheny P.B."/>
            <person name="Slot J.C."/>
        </authorList>
    </citation>
    <scope>NUCLEOTIDE SEQUENCE [LARGE SCALE GENOMIC DNA]</scope>
    <source>
        <strain evidence="11 12">2629</strain>
    </source>
</reference>
<organism evidence="11 12">
    <name type="scientific">Panaeolus cyanescens</name>
    <dbReference type="NCBI Taxonomy" id="181874"/>
    <lineage>
        <taxon>Eukaryota</taxon>
        <taxon>Fungi</taxon>
        <taxon>Dikarya</taxon>
        <taxon>Basidiomycota</taxon>
        <taxon>Agaricomycotina</taxon>
        <taxon>Agaricomycetes</taxon>
        <taxon>Agaricomycetidae</taxon>
        <taxon>Agaricales</taxon>
        <taxon>Agaricineae</taxon>
        <taxon>Galeropsidaceae</taxon>
        <taxon>Panaeolus</taxon>
    </lineage>
</organism>
<evidence type="ECO:0008006" key="13">
    <source>
        <dbReference type="Google" id="ProtNLM"/>
    </source>
</evidence>
<keyword evidence="4 9" id="KW-0349">Heme</keyword>
<evidence type="ECO:0000256" key="10">
    <source>
        <dbReference type="RuleBase" id="RU000461"/>
    </source>
</evidence>
<dbReference type="Proteomes" id="UP000284842">
    <property type="component" value="Unassembled WGS sequence"/>
</dbReference>
<evidence type="ECO:0000256" key="6">
    <source>
        <dbReference type="ARBA" id="ARBA00023002"/>
    </source>
</evidence>
<comment type="cofactor">
    <cofactor evidence="1 9">
        <name>heme</name>
        <dbReference type="ChEBI" id="CHEBI:30413"/>
    </cofactor>
</comment>
<keyword evidence="7 9" id="KW-0408">Iron</keyword>
<keyword evidence="8 10" id="KW-0503">Monooxygenase</keyword>
<dbReference type="STRING" id="181874.A0A409YE47"/>
<gene>
    <name evidence="11" type="ORF">CVT24_006367</name>
</gene>
<comment type="similarity">
    <text evidence="3 10">Belongs to the cytochrome P450 family.</text>
</comment>
<dbReference type="Pfam" id="PF00067">
    <property type="entry name" value="p450"/>
    <property type="match status" value="1"/>
</dbReference>